<dbReference type="InterPro" id="IPR015943">
    <property type="entry name" value="WD40/YVTN_repeat-like_dom_sf"/>
</dbReference>
<comment type="caution">
    <text evidence="1">The sequence shown here is derived from an EMBL/GenBank/DDBJ whole genome shotgun (WGS) entry which is preliminary data.</text>
</comment>
<accession>A0A563DAQ3</accession>
<dbReference type="AlphaFoldDB" id="A0A563DAQ3"/>
<reference evidence="1 2" key="1">
    <citation type="submission" date="2019-02" db="EMBL/GenBank/DDBJ databases">
        <title>Apibacter muscae sp. nov.: a novel member of the house fly microbiota.</title>
        <authorList>
            <person name="Park R."/>
        </authorList>
    </citation>
    <scope>NUCLEOTIDE SEQUENCE [LARGE SCALE GENOMIC DNA]</scope>
    <source>
        <strain evidence="1 2">AL1</strain>
    </source>
</reference>
<evidence type="ECO:0000313" key="2">
    <source>
        <dbReference type="Proteomes" id="UP000319499"/>
    </source>
</evidence>
<dbReference type="SUPFAM" id="SSF50998">
    <property type="entry name" value="Quinoprotein alcohol dehydrogenase-like"/>
    <property type="match status" value="1"/>
</dbReference>
<name>A0A563DAQ3_9FLAO</name>
<keyword evidence="2" id="KW-1185">Reference proteome</keyword>
<dbReference type="RefSeq" id="WP_146293427.1">
    <property type="nucleotide sequence ID" value="NZ_SELH01000025.1"/>
</dbReference>
<dbReference type="InterPro" id="IPR011047">
    <property type="entry name" value="Quinoprotein_ADH-like_sf"/>
</dbReference>
<evidence type="ECO:0000313" key="1">
    <source>
        <dbReference type="EMBL" id="TWP26864.1"/>
    </source>
</evidence>
<dbReference type="Gene3D" id="2.130.10.10">
    <property type="entry name" value="YVTN repeat-like/Quinoprotein amine dehydrogenase"/>
    <property type="match status" value="1"/>
</dbReference>
<proteinExistence type="predicted"/>
<protein>
    <submittedName>
        <fullName evidence="1">Uncharacterized protein</fullName>
    </submittedName>
</protein>
<dbReference type="OrthoDB" id="9809364at2"/>
<dbReference type="EMBL" id="SELH01000025">
    <property type="protein sequence ID" value="TWP26864.1"/>
    <property type="molecule type" value="Genomic_DNA"/>
</dbReference>
<sequence length="324" mass="38377">MITKVETLDNIEVYLKQGSLGIYFQRQEQLYYLNGIVPELIQDKIFGFHVQDQWVYYAEKEETSNIYRVDVQRGITQKLEGEYYYNGIHKGKDFDYIFGEEEGEEYLYTFNKETFQIENKFTDQIVGLPKGELVPYQLIIKTRTKPFLYDIIKNQSIWEFPLEIKTGGDVFLYRDILLVPLENFNLLGIDAHSGKMLWQLEKCFPYHNLDQEKGLLYGFGGQHLQVIDIRQGKKIKEHLFQESKELGITTSSHMNALCGEYLWFTSWRYGQKFGKINLNTYQIEFVYEMKKGEAVQAALDRPKVYQGYIYIRDSEGYLHIYKEE</sequence>
<organism evidence="1 2">
    <name type="scientific">Apibacter muscae</name>
    <dbReference type="NCBI Taxonomy" id="2509004"/>
    <lineage>
        <taxon>Bacteria</taxon>
        <taxon>Pseudomonadati</taxon>
        <taxon>Bacteroidota</taxon>
        <taxon>Flavobacteriia</taxon>
        <taxon>Flavobacteriales</taxon>
        <taxon>Weeksellaceae</taxon>
        <taxon>Apibacter</taxon>
    </lineage>
</organism>
<gene>
    <name evidence="1" type="ORF">ETU09_09935</name>
</gene>
<dbReference type="Proteomes" id="UP000319499">
    <property type="component" value="Unassembled WGS sequence"/>
</dbReference>